<comment type="caution">
    <text evidence="2">The sequence shown here is derived from an EMBL/GenBank/DDBJ whole genome shotgun (WGS) entry which is preliminary data.</text>
</comment>
<gene>
    <name evidence="2" type="ORF">LIER_21556</name>
</gene>
<protein>
    <submittedName>
        <fullName evidence="2">Uncharacterized protein</fullName>
    </submittedName>
</protein>
<keyword evidence="3" id="KW-1185">Reference proteome</keyword>
<proteinExistence type="predicted"/>
<dbReference type="EMBL" id="BAABME010005713">
    <property type="protein sequence ID" value="GAA0166399.1"/>
    <property type="molecule type" value="Genomic_DNA"/>
</dbReference>
<organism evidence="2 3">
    <name type="scientific">Lithospermum erythrorhizon</name>
    <name type="common">Purple gromwell</name>
    <name type="synonym">Lithospermum officinale var. erythrorhizon</name>
    <dbReference type="NCBI Taxonomy" id="34254"/>
    <lineage>
        <taxon>Eukaryota</taxon>
        <taxon>Viridiplantae</taxon>
        <taxon>Streptophyta</taxon>
        <taxon>Embryophyta</taxon>
        <taxon>Tracheophyta</taxon>
        <taxon>Spermatophyta</taxon>
        <taxon>Magnoliopsida</taxon>
        <taxon>eudicotyledons</taxon>
        <taxon>Gunneridae</taxon>
        <taxon>Pentapetalae</taxon>
        <taxon>asterids</taxon>
        <taxon>lamiids</taxon>
        <taxon>Boraginales</taxon>
        <taxon>Boraginaceae</taxon>
        <taxon>Boraginoideae</taxon>
        <taxon>Lithospermeae</taxon>
        <taxon>Lithospermum</taxon>
    </lineage>
</organism>
<evidence type="ECO:0000313" key="3">
    <source>
        <dbReference type="Proteomes" id="UP001454036"/>
    </source>
</evidence>
<name>A0AAV3QQM1_LITER</name>
<evidence type="ECO:0000313" key="2">
    <source>
        <dbReference type="EMBL" id="GAA0166399.1"/>
    </source>
</evidence>
<dbReference type="AlphaFoldDB" id="A0AAV3QQM1"/>
<reference evidence="2 3" key="1">
    <citation type="submission" date="2024-01" db="EMBL/GenBank/DDBJ databases">
        <title>The complete chloroplast genome sequence of Lithospermum erythrorhizon: insights into the phylogenetic relationship among Boraginaceae species and the maternal lineages of purple gromwells.</title>
        <authorList>
            <person name="Okada T."/>
            <person name="Watanabe K."/>
        </authorList>
    </citation>
    <scope>NUCLEOTIDE SEQUENCE [LARGE SCALE GENOMIC DNA]</scope>
</reference>
<feature type="region of interest" description="Disordered" evidence="1">
    <location>
        <begin position="90"/>
        <end position="112"/>
    </location>
</feature>
<evidence type="ECO:0000256" key="1">
    <source>
        <dbReference type="SAM" id="MobiDB-lite"/>
    </source>
</evidence>
<sequence length="112" mass="11910">MSDNSSSSPEGRDYNSDAWSYSTPQVSSSLVALVGSETSVPLQATPFATRAPSSQTLALAASTSCRPPQSRVVKANIDRCGSELSEKDLVSLRTSDRANAPPPRLRSISLWP</sequence>
<dbReference type="Proteomes" id="UP001454036">
    <property type="component" value="Unassembled WGS sequence"/>
</dbReference>
<accession>A0AAV3QQM1</accession>